<dbReference type="AlphaFoldDB" id="A0AAP0R7I0"/>
<organism evidence="1 2">
    <name type="scientific">Liquidambar formosana</name>
    <name type="common">Formosan gum</name>
    <dbReference type="NCBI Taxonomy" id="63359"/>
    <lineage>
        <taxon>Eukaryota</taxon>
        <taxon>Viridiplantae</taxon>
        <taxon>Streptophyta</taxon>
        <taxon>Embryophyta</taxon>
        <taxon>Tracheophyta</taxon>
        <taxon>Spermatophyta</taxon>
        <taxon>Magnoliopsida</taxon>
        <taxon>eudicotyledons</taxon>
        <taxon>Gunneridae</taxon>
        <taxon>Pentapetalae</taxon>
        <taxon>Saxifragales</taxon>
        <taxon>Altingiaceae</taxon>
        <taxon>Liquidambar</taxon>
    </lineage>
</organism>
<proteinExistence type="predicted"/>
<keyword evidence="2" id="KW-1185">Reference proteome</keyword>
<dbReference type="EMBL" id="JBBPBK010000013">
    <property type="protein sequence ID" value="KAK9272175.1"/>
    <property type="molecule type" value="Genomic_DNA"/>
</dbReference>
<sequence>MENRIWDTTVTESECTHDVNSVEGVGFEHVNGNSICDLTKVEDGDGDDENCVLDSTEVESEHKEDVDSSSNVGFQHVAVSVIL</sequence>
<evidence type="ECO:0000313" key="2">
    <source>
        <dbReference type="Proteomes" id="UP001415857"/>
    </source>
</evidence>
<name>A0AAP0R7I0_LIQFO</name>
<accession>A0AAP0R7I0</accession>
<reference evidence="1 2" key="1">
    <citation type="journal article" date="2024" name="Plant J.">
        <title>Genome sequences and population genomics reveal climatic adaptation and genomic divergence between two closely related sweetgum species.</title>
        <authorList>
            <person name="Xu W.Q."/>
            <person name="Ren C.Q."/>
            <person name="Zhang X.Y."/>
            <person name="Comes H.P."/>
            <person name="Liu X.H."/>
            <person name="Li Y.G."/>
            <person name="Kettle C.J."/>
            <person name="Jalonen R."/>
            <person name="Gaisberger H."/>
            <person name="Ma Y.Z."/>
            <person name="Qiu Y.X."/>
        </authorList>
    </citation>
    <scope>NUCLEOTIDE SEQUENCE [LARGE SCALE GENOMIC DNA]</scope>
    <source>
        <strain evidence="1">Hangzhou</strain>
    </source>
</reference>
<gene>
    <name evidence="1" type="ORF">L1049_002546</name>
</gene>
<comment type="caution">
    <text evidence="1">The sequence shown here is derived from an EMBL/GenBank/DDBJ whole genome shotgun (WGS) entry which is preliminary data.</text>
</comment>
<dbReference type="Proteomes" id="UP001415857">
    <property type="component" value="Unassembled WGS sequence"/>
</dbReference>
<evidence type="ECO:0000313" key="1">
    <source>
        <dbReference type="EMBL" id="KAK9272175.1"/>
    </source>
</evidence>
<protein>
    <submittedName>
        <fullName evidence="1">Uncharacterized protein</fullName>
    </submittedName>
</protein>